<accession>A0AC34QPX2</accession>
<dbReference type="WBParaSite" id="JU765_v2.g18228.t1">
    <property type="protein sequence ID" value="JU765_v2.g18228.t1"/>
    <property type="gene ID" value="JU765_v2.g18228"/>
</dbReference>
<reference evidence="2" key="1">
    <citation type="submission" date="2022-11" db="UniProtKB">
        <authorList>
            <consortium name="WormBaseParasite"/>
        </authorList>
    </citation>
    <scope>IDENTIFICATION</scope>
</reference>
<evidence type="ECO:0000313" key="1">
    <source>
        <dbReference type="Proteomes" id="UP000887576"/>
    </source>
</evidence>
<evidence type="ECO:0000313" key="2">
    <source>
        <dbReference type="WBParaSite" id="JU765_v2.g18228.t1"/>
    </source>
</evidence>
<name>A0AC34QPX2_9BILA</name>
<dbReference type="Proteomes" id="UP000887576">
    <property type="component" value="Unplaced"/>
</dbReference>
<protein>
    <submittedName>
        <fullName evidence="2">DNA-directed RNA polymerase III subunit RPC6</fullName>
    </submittedName>
</protein>
<organism evidence="1 2">
    <name type="scientific">Panagrolaimus sp. JU765</name>
    <dbReference type="NCBI Taxonomy" id="591449"/>
    <lineage>
        <taxon>Eukaryota</taxon>
        <taxon>Metazoa</taxon>
        <taxon>Ecdysozoa</taxon>
        <taxon>Nematoda</taxon>
        <taxon>Chromadorea</taxon>
        <taxon>Rhabditida</taxon>
        <taxon>Tylenchina</taxon>
        <taxon>Panagrolaimomorpha</taxon>
        <taxon>Panagrolaimoidea</taxon>
        <taxon>Panagrolaimidae</taxon>
        <taxon>Panagrolaimus</taxon>
    </lineage>
</organism>
<sequence>MSTDEDNIIAALKENPDGIHSSQLRSLVQNGPVDQVVNKLLAAAAVEMSKDPKGGFYLRIPKGTKLAGAKPEEQVVFALVEEAGSKGIWIKDIRDKSGLKETALKKVLKELEKQKNIRSFTPVGTTRKSYMLYNLELDESVSGGVFYSNQEVDTSFVNELIKVSVAILKKRQEQAFQENPRKVDALRASCVHVTEVAQYIRDRKICNVAFTEDDVGHILELAWKKNFIYKQNESGYYRYRPGDPGVDGTTFAICNFCPVRSECRVGYKISPETCVYFDAIKTAEIIPTTVGDLDYDSDF</sequence>
<proteinExistence type="predicted"/>